<dbReference type="RefSeq" id="WP_119787659.1">
    <property type="nucleotide sequence ID" value="NZ_QYUQ01000002.1"/>
</dbReference>
<evidence type="ECO:0000256" key="1">
    <source>
        <dbReference type="SAM" id="MobiDB-lite"/>
    </source>
</evidence>
<organism evidence="2 3">
    <name type="scientific">Noviherbaspirillum sedimenti</name>
    <dbReference type="NCBI Taxonomy" id="2320865"/>
    <lineage>
        <taxon>Bacteria</taxon>
        <taxon>Pseudomonadati</taxon>
        <taxon>Pseudomonadota</taxon>
        <taxon>Betaproteobacteria</taxon>
        <taxon>Burkholderiales</taxon>
        <taxon>Oxalobacteraceae</taxon>
        <taxon>Noviherbaspirillum</taxon>
    </lineage>
</organism>
<protein>
    <submittedName>
        <fullName evidence="2">DUF1845 domain-containing protein</fullName>
    </submittedName>
</protein>
<feature type="compositionally biased region" description="Polar residues" evidence="1">
    <location>
        <begin position="229"/>
        <end position="242"/>
    </location>
</feature>
<feature type="region of interest" description="Disordered" evidence="1">
    <location>
        <begin position="225"/>
        <end position="257"/>
    </location>
</feature>
<evidence type="ECO:0000313" key="3">
    <source>
        <dbReference type="Proteomes" id="UP000266327"/>
    </source>
</evidence>
<sequence length="257" mass="28026">MADTQLVKVDQGAVNERILAREVKVDFRRVEAASVKMVTHLKSAEGKRLFVRYFNTLQLNGHFISVTARTKLKHDDVAKVEAALREKLDAATLALNKGIDGAEALFQSHGITHVATYDTLPLVLEVGIISSLGRRYFELLNKVDQIMPLLQTLEIHEVITPGDADIQRALFKKMIRSVAGSARNLAGGLRRRMNELASRDAEQARAKGEHGTALAVSAFTIANRERQSGDQGNATETTQEGSSVDAPAAMTAPSRIA</sequence>
<proteinExistence type="predicted"/>
<gene>
    <name evidence="2" type="ORF">D3878_02505</name>
</gene>
<dbReference type="EMBL" id="QYUQ01000002">
    <property type="protein sequence ID" value="RJG04181.1"/>
    <property type="molecule type" value="Genomic_DNA"/>
</dbReference>
<name>A0A3A3G882_9BURK</name>
<dbReference type="OrthoDB" id="8905305at2"/>
<accession>A0A3A3G882</accession>
<comment type="caution">
    <text evidence="2">The sequence shown here is derived from an EMBL/GenBank/DDBJ whole genome shotgun (WGS) entry which is preliminary data.</text>
</comment>
<reference evidence="3" key="1">
    <citation type="submission" date="2018-09" db="EMBL/GenBank/DDBJ databases">
        <authorList>
            <person name="Zhu H."/>
        </authorList>
    </citation>
    <scope>NUCLEOTIDE SEQUENCE [LARGE SCALE GENOMIC DNA]</scope>
    <source>
        <strain evidence="3">K1S02-23</strain>
    </source>
</reference>
<keyword evidence="3" id="KW-1185">Reference proteome</keyword>
<dbReference type="Proteomes" id="UP000266327">
    <property type="component" value="Unassembled WGS sequence"/>
</dbReference>
<dbReference type="AlphaFoldDB" id="A0A3A3G882"/>
<evidence type="ECO:0000313" key="2">
    <source>
        <dbReference type="EMBL" id="RJG04181.1"/>
    </source>
</evidence>